<feature type="domain" description="JmjC" evidence="1">
    <location>
        <begin position="94"/>
        <end position="257"/>
    </location>
</feature>
<dbReference type="PANTHER" id="PTHR12461">
    <property type="entry name" value="HYPOXIA-INDUCIBLE FACTOR 1 ALPHA INHIBITOR-RELATED"/>
    <property type="match status" value="1"/>
</dbReference>
<gene>
    <name evidence="2" type="ORF">AB1Y20_002179</name>
</gene>
<dbReference type="InterPro" id="IPR003347">
    <property type="entry name" value="JmjC_dom"/>
</dbReference>
<sequence>MESSHSPHYGVEEDRLLRPRSLALHDWCARALSKWSDLQYLRERHPAVEVDVSATSDGYLQGTVDEHATIKMPFAKFLAQIDDETEGAGSWLLQPSSLRYHLAQCPLVTLPELHSDAWPPPPCVPSARVENQSANLWFALGKTTSSLHYDAFHNLLVVVRGVKRLLLLPPAATQALRPRAAHGPSANHTTLTTHQLHDLLPSLEDDVVRFELKRGEALLLPEGWWHEVESTEDITIAINYWWPGPLGQLAEPPPSVLLDDHRSATALLLRTSFAAAVRYERSRALHQLGGGDETGGEGCKCAMAALGATPDEVAGLLRAAQAGTEALLFALRGRSPHALLCALEAAAARSPRRVARLITHTLTPPTAHVLCARLDQAVQSACAACSRRAARQIEIILNVVPADARASIRSKMVALGRQFDNLVAANVLRDILGLDDELLCASTADLRAFRSAVTSEPDVACYRGGQKRKRHGSSRFAEGT</sequence>
<comment type="caution">
    <text evidence="2">The sequence shown here is derived from an EMBL/GenBank/DDBJ whole genome shotgun (WGS) entry which is preliminary data.</text>
</comment>
<organism evidence="2 3">
    <name type="scientific">Prymnesium parvum</name>
    <name type="common">Toxic golden alga</name>
    <dbReference type="NCBI Taxonomy" id="97485"/>
    <lineage>
        <taxon>Eukaryota</taxon>
        <taxon>Haptista</taxon>
        <taxon>Haptophyta</taxon>
        <taxon>Prymnesiophyceae</taxon>
        <taxon>Prymnesiales</taxon>
        <taxon>Prymnesiaceae</taxon>
        <taxon>Prymnesium</taxon>
    </lineage>
</organism>
<dbReference type="InterPro" id="IPR041667">
    <property type="entry name" value="Cupin_8"/>
</dbReference>
<accession>A0AB34JAJ2</accession>
<protein>
    <recommendedName>
        <fullName evidence="1">JmjC domain-containing protein</fullName>
    </recommendedName>
</protein>
<proteinExistence type="predicted"/>
<name>A0AB34JAJ2_PRYPA</name>
<dbReference type="Pfam" id="PF13621">
    <property type="entry name" value="Cupin_8"/>
    <property type="match status" value="1"/>
</dbReference>
<dbReference type="Proteomes" id="UP001515480">
    <property type="component" value="Unassembled WGS sequence"/>
</dbReference>
<evidence type="ECO:0000259" key="1">
    <source>
        <dbReference type="PROSITE" id="PS51184"/>
    </source>
</evidence>
<dbReference type="PANTHER" id="PTHR12461:SF102">
    <property type="entry name" value="LYSINE-SPECIFIC DEMETHYLASE JMJ31"/>
    <property type="match status" value="1"/>
</dbReference>
<keyword evidence="3" id="KW-1185">Reference proteome</keyword>
<dbReference type="PROSITE" id="PS51184">
    <property type="entry name" value="JMJC"/>
    <property type="match status" value="1"/>
</dbReference>
<dbReference type="Gene3D" id="2.60.120.650">
    <property type="entry name" value="Cupin"/>
    <property type="match status" value="1"/>
</dbReference>
<dbReference type="EMBL" id="JBGBPQ010000011">
    <property type="protein sequence ID" value="KAL1515559.1"/>
    <property type="molecule type" value="Genomic_DNA"/>
</dbReference>
<evidence type="ECO:0000313" key="3">
    <source>
        <dbReference type="Proteomes" id="UP001515480"/>
    </source>
</evidence>
<evidence type="ECO:0000313" key="2">
    <source>
        <dbReference type="EMBL" id="KAL1515559.1"/>
    </source>
</evidence>
<reference evidence="2 3" key="1">
    <citation type="journal article" date="2024" name="Science">
        <title>Giant polyketide synthase enzymes in the biosynthesis of giant marine polyether toxins.</title>
        <authorList>
            <person name="Fallon T.R."/>
            <person name="Shende V.V."/>
            <person name="Wierzbicki I.H."/>
            <person name="Pendleton A.L."/>
            <person name="Watervoot N.F."/>
            <person name="Auber R.P."/>
            <person name="Gonzalez D.J."/>
            <person name="Wisecaver J.H."/>
            <person name="Moore B.S."/>
        </authorList>
    </citation>
    <scope>NUCLEOTIDE SEQUENCE [LARGE SCALE GENOMIC DNA]</scope>
    <source>
        <strain evidence="2 3">12B1</strain>
    </source>
</reference>
<dbReference type="SMART" id="SM00558">
    <property type="entry name" value="JmjC"/>
    <property type="match status" value="1"/>
</dbReference>
<dbReference type="SUPFAM" id="SSF51197">
    <property type="entry name" value="Clavaminate synthase-like"/>
    <property type="match status" value="1"/>
</dbReference>
<dbReference type="AlphaFoldDB" id="A0AB34JAJ2"/>